<dbReference type="EMBL" id="JBCGCU010000001">
    <property type="protein sequence ID" value="MEM0513946.1"/>
    <property type="molecule type" value="Genomic_DNA"/>
</dbReference>
<proteinExistence type="predicted"/>
<evidence type="ECO:0000313" key="1">
    <source>
        <dbReference type="EMBL" id="MEM0513946.1"/>
    </source>
</evidence>
<keyword evidence="2" id="KW-1185">Reference proteome</keyword>
<sequence length="230" mass="25581">MIKNLVILALVLALFGVYFLGQRSSEPALLESPSTAFDIKSEQAKSTVLTDNTQADSAVETRHKETAQSHKSADIKKELCDELSPENQCILTSGLDIQEHIFDKNTGNAKAQKISWVLRANDFPAFLEELSLNKNKPESYIAEQKLNESLYSNQANYPGINSSDIACSDSICAFSVTYSEDESWNGFSKDFFSADNSLIGNLFIQQLMQENGQYESRIMFLPGNTQGVIR</sequence>
<protein>
    <submittedName>
        <fullName evidence="1">Uncharacterized protein</fullName>
    </submittedName>
</protein>
<name>A0ABU9MRQ4_9GAMM</name>
<dbReference type="Proteomes" id="UP001447008">
    <property type="component" value="Unassembled WGS sequence"/>
</dbReference>
<dbReference type="RefSeq" id="WP_342675495.1">
    <property type="nucleotide sequence ID" value="NZ_JBCGCU010000001.1"/>
</dbReference>
<accession>A0ABU9MRQ4</accession>
<comment type="caution">
    <text evidence="1">The sequence shown here is derived from an EMBL/GenBank/DDBJ whole genome shotgun (WGS) entry which is preliminary data.</text>
</comment>
<evidence type="ECO:0000313" key="2">
    <source>
        <dbReference type="Proteomes" id="UP001447008"/>
    </source>
</evidence>
<organism evidence="1 2">
    <name type="scientific">Pseudoalteromonas qingdaonensis</name>
    <dbReference type="NCBI Taxonomy" id="3131913"/>
    <lineage>
        <taxon>Bacteria</taxon>
        <taxon>Pseudomonadati</taxon>
        <taxon>Pseudomonadota</taxon>
        <taxon>Gammaproteobacteria</taxon>
        <taxon>Alteromonadales</taxon>
        <taxon>Pseudoalteromonadaceae</taxon>
        <taxon>Pseudoalteromonas</taxon>
    </lineage>
</organism>
<gene>
    <name evidence="1" type="ORF">WCN91_00595</name>
</gene>
<reference evidence="1 2" key="1">
    <citation type="submission" date="2024-03" db="EMBL/GenBank/DDBJ databases">
        <title>Pseudoalteromonas qingdaonensis sp. nov., isolated from the intestines of marine benthic organisms.</title>
        <authorList>
            <person name="Lin X."/>
            <person name="Fang S."/>
            <person name="Hu X."/>
        </authorList>
    </citation>
    <scope>NUCLEOTIDE SEQUENCE [LARGE SCALE GENOMIC DNA]</scope>
    <source>
        <strain evidence="1 2">YIC-827</strain>
    </source>
</reference>